<comment type="caution">
    <text evidence="1">The sequence shown here is derived from an EMBL/GenBank/DDBJ whole genome shotgun (WGS) entry which is preliminary data.</text>
</comment>
<reference evidence="1 2" key="1">
    <citation type="submission" date="2020-04" db="EMBL/GenBank/DDBJ databases">
        <title>Whole-genome sequencing of Vibrio spp. from China reveals different genetic environments of blaCTX-M-14 among diverse lineages.</title>
        <authorList>
            <person name="Zheng Z."/>
            <person name="Ye L."/>
            <person name="Chen S."/>
        </authorList>
    </citation>
    <scope>NUCLEOTIDE SEQUENCE [LARGE SCALE GENOMIC DNA]</scope>
    <source>
        <strain evidence="1 2">Vb0574</strain>
    </source>
</reference>
<name>A0A7Y0X6K6_VIBPH</name>
<dbReference type="AlphaFoldDB" id="A0A7Y0X6K6"/>
<protein>
    <submittedName>
        <fullName evidence="1">Uncharacterized protein</fullName>
    </submittedName>
</protein>
<dbReference type="EMBL" id="JABCLD010001745">
    <property type="protein sequence ID" value="NMU27031.1"/>
    <property type="molecule type" value="Genomic_DNA"/>
</dbReference>
<organism evidence="1 2">
    <name type="scientific">Vibrio parahaemolyticus</name>
    <dbReference type="NCBI Taxonomy" id="670"/>
    <lineage>
        <taxon>Bacteria</taxon>
        <taxon>Pseudomonadati</taxon>
        <taxon>Pseudomonadota</taxon>
        <taxon>Gammaproteobacteria</taxon>
        <taxon>Vibrionales</taxon>
        <taxon>Vibrionaceae</taxon>
        <taxon>Vibrio</taxon>
    </lineage>
</organism>
<sequence>MATTALKIVYQGEYSLGCIEAVTESSAGENRIDGKSVFFSRLMTLR</sequence>
<proteinExistence type="predicted"/>
<accession>A0A7Y0X6K6</accession>
<evidence type="ECO:0000313" key="2">
    <source>
        <dbReference type="Proteomes" id="UP000555836"/>
    </source>
</evidence>
<gene>
    <name evidence="1" type="ORF">HKB21_15545</name>
</gene>
<dbReference type="Proteomes" id="UP000555836">
    <property type="component" value="Unassembled WGS sequence"/>
</dbReference>
<evidence type="ECO:0000313" key="1">
    <source>
        <dbReference type="EMBL" id="NMU27031.1"/>
    </source>
</evidence>